<evidence type="ECO:0000313" key="1">
    <source>
        <dbReference type="Proteomes" id="UP000504637"/>
    </source>
</evidence>
<dbReference type="AlphaFoldDB" id="A0A6J3LSN2"/>
<organism evidence="2">
    <name type="scientific">Dissoconium aciculare CBS 342.82</name>
    <dbReference type="NCBI Taxonomy" id="1314786"/>
    <lineage>
        <taxon>Eukaryota</taxon>
        <taxon>Fungi</taxon>
        <taxon>Dikarya</taxon>
        <taxon>Ascomycota</taxon>
        <taxon>Pezizomycotina</taxon>
        <taxon>Dothideomycetes</taxon>
        <taxon>Dothideomycetidae</taxon>
        <taxon>Mycosphaerellales</taxon>
        <taxon>Dissoconiaceae</taxon>
        <taxon>Dissoconium</taxon>
    </lineage>
</organism>
<gene>
    <name evidence="2" type="ORF">K489DRAFT_404560</name>
</gene>
<keyword evidence="1" id="KW-1185">Reference proteome</keyword>
<name>A0A6J3LSN2_9PEZI</name>
<protein>
    <submittedName>
        <fullName evidence="2">Uncharacterized protein</fullName>
    </submittedName>
</protein>
<evidence type="ECO:0000313" key="2">
    <source>
        <dbReference type="RefSeq" id="XP_033455822.1"/>
    </source>
</evidence>
<dbReference type="Proteomes" id="UP000504637">
    <property type="component" value="Unplaced"/>
</dbReference>
<accession>A0A6J3LSN2</accession>
<dbReference type="OrthoDB" id="3944494at2759"/>
<sequence>MYGKRIRDSSTCLGYISWSDDLQSVSYKDVRDLDIEAFRGFIRGQITKAQSLLEELLLMHPDETREHLDTLNLVANRDKADPSPFLWAKVPIPKSTRKSAPENNGQAVYSEVQECWDSARLTRVLTREFQAELGLKSLSPASTYRAADSSVITASRILSLTSSRATLYGRQALSMPVELRRQ</sequence>
<reference evidence="2" key="3">
    <citation type="submission" date="2025-08" db="UniProtKB">
        <authorList>
            <consortium name="RefSeq"/>
        </authorList>
    </citation>
    <scope>IDENTIFICATION</scope>
    <source>
        <strain evidence="2">CBS 342.82</strain>
    </source>
</reference>
<dbReference type="RefSeq" id="XP_033455822.1">
    <property type="nucleotide sequence ID" value="XM_033607123.1"/>
</dbReference>
<dbReference type="GeneID" id="54364923"/>
<reference evidence="2" key="2">
    <citation type="submission" date="2020-04" db="EMBL/GenBank/DDBJ databases">
        <authorList>
            <consortium name="NCBI Genome Project"/>
        </authorList>
    </citation>
    <scope>NUCLEOTIDE SEQUENCE</scope>
    <source>
        <strain evidence="2">CBS 342.82</strain>
    </source>
</reference>
<reference evidence="2" key="1">
    <citation type="submission" date="2020-01" db="EMBL/GenBank/DDBJ databases">
        <authorList>
            <consortium name="DOE Joint Genome Institute"/>
            <person name="Haridas S."/>
            <person name="Albert R."/>
            <person name="Binder M."/>
            <person name="Bloem J."/>
            <person name="Labutti K."/>
            <person name="Salamov A."/>
            <person name="Andreopoulos B."/>
            <person name="Baker S.E."/>
            <person name="Barry K."/>
            <person name="Bills G."/>
            <person name="Bluhm B.H."/>
            <person name="Cannon C."/>
            <person name="Castanera R."/>
            <person name="Culley D.E."/>
            <person name="Daum C."/>
            <person name="Ezra D."/>
            <person name="Gonzalez J.B."/>
            <person name="Henrissat B."/>
            <person name="Kuo A."/>
            <person name="Liang C."/>
            <person name="Lipzen A."/>
            <person name="Lutzoni F."/>
            <person name="Magnuson J."/>
            <person name="Mondo S."/>
            <person name="Nolan M."/>
            <person name="Ohm R."/>
            <person name="Pangilinan J."/>
            <person name="Park H.-J."/>
            <person name="Ramirez L."/>
            <person name="Alfaro M."/>
            <person name="Sun H."/>
            <person name="Tritt A."/>
            <person name="Yoshinaga Y."/>
            <person name="Zwiers L.-H."/>
            <person name="Turgeon B.G."/>
            <person name="Goodwin S.B."/>
            <person name="Spatafora J.W."/>
            <person name="Crous P.W."/>
            <person name="Grigoriev I.V."/>
        </authorList>
    </citation>
    <scope>NUCLEOTIDE SEQUENCE</scope>
    <source>
        <strain evidence="2">CBS 342.82</strain>
    </source>
</reference>
<proteinExistence type="predicted"/>